<sequence length="169" mass="18578">MAKIPRKKSSPKAGSVCEYGTVAAFLNALSEQSKAEVLLAPAYRTTGNSIQAGALLSGQRSDETSRVHACIVLAVEAILGGSQGRITYPYRQTQHDQQVRKRIRDLQDELLTALQLALQHDERVAHLRYPASYQVPAIQIWHPDALAVFPVAYQDGRWVVVSSTRGQLA</sequence>
<proteinExistence type="predicted"/>
<name>A0A402BL04_9CHLR</name>
<evidence type="ECO:0000313" key="1">
    <source>
        <dbReference type="EMBL" id="GCE32021.1"/>
    </source>
</evidence>
<keyword evidence="2" id="KW-1185">Reference proteome</keyword>
<accession>A0A402BL04</accession>
<comment type="caution">
    <text evidence="1">The sequence shown here is derived from an EMBL/GenBank/DDBJ whole genome shotgun (WGS) entry which is preliminary data.</text>
</comment>
<reference evidence="2" key="1">
    <citation type="submission" date="2018-12" db="EMBL/GenBank/DDBJ databases">
        <title>Tengunoibacter tsumagoiensis gen. nov., sp. nov., Dictyobacter kobayashii sp. nov., D. alpinus sp. nov., and D. joshuensis sp. nov. and description of Dictyobacteraceae fam. nov. within the order Ktedonobacterales isolated from Tengu-no-mugimeshi.</title>
        <authorList>
            <person name="Wang C.M."/>
            <person name="Zheng Y."/>
            <person name="Sakai Y."/>
            <person name="Toyoda A."/>
            <person name="Minakuchi Y."/>
            <person name="Abe K."/>
            <person name="Yokota A."/>
            <person name="Yabe S."/>
        </authorList>
    </citation>
    <scope>NUCLEOTIDE SEQUENCE [LARGE SCALE GENOMIC DNA]</scope>
    <source>
        <strain evidence="2">Uno16</strain>
    </source>
</reference>
<dbReference type="EMBL" id="BIFT01000003">
    <property type="protein sequence ID" value="GCE32021.1"/>
    <property type="molecule type" value="Genomic_DNA"/>
</dbReference>
<evidence type="ECO:0000313" key="2">
    <source>
        <dbReference type="Proteomes" id="UP000287171"/>
    </source>
</evidence>
<gene>
    <name evidence="1" type="ORF">KDA_75050</name>
</gene>
<dbReference type="RefSeq" id="WP_126632038.1">
    <property type="nucleotide sequence ID" value="NZ_BIFT01000003.1"/>
</dbReference>
<dbReference type="AlphaFoldDB" id="A0A402BL04"/>
<protein>
    <submittedName>
        <fullName evidence="1">Uncharacterized protein</fullName>
    </submittedName>
</protein>
<organism evidence="1 2">
    <name type="scientific">Dictyobacter alpinus</name>
    <dbReference type="NCBI Taxonomy" id="2014873"/>
    <lineage>
        <taxon>Bacteria</taxon>
        <taxon>Bacillati</taxon>
        <taxon>Chloroflexota</taxon>
        <taxon>Ktedonobacteria</taxon>
        <taxon>Ktedonobacterales</taxon>
        <taxon>Dictyobacteraceae</taxon>
        <taxon>Dictyobacter</taxon>
    </lineage>
</organism>
<dbReference type="Proteomes" id="UP000287171">
    <property type="component" value="Unassembled WGS sequence"/>
</dbReference>